<evidence type="ECO:0000256" key="2">
    <source>
        <dbReference type="ARBA" id="ARBA00010846"/>
    </source>
</evidence>
<comment type="similarity">
    <text evidence="2">Belongs to the Tdpoz family.</text>
</comment>
<dbReference type="SMART" id="SM00225">
    <property type="entry name" value="BTB"/>
    <property type="match status" value="1"/>
</dbReference>
<dbReference type="InterPro" id="IPR045005">
    <property type="entry name" value="BPM1-6"/>
</dbReference>
<protein>
    <recommendedName>
        <fullName evidence="3">BTB domain-containing protein</fullName>
    </recommendedName>
</protein>
<dbReference type="Gramene" id="TVU42570">
    <property type="protein sequence ID" value="TVU42570"/>
    <property type="gene ID" value="EJB05_08986"/>
</dbReference>
<dbReference type="PANTHER" id="PTHR26379:SF438">
    <property type="entry name" value="OS08G0128700 PROTEIN"/>
    <property type="match status" value="1"/>
</dbReference>
<evidence type="ECO:0000313" key="4">
    <source>
        <dbReference type="EMBL" id="TVU42570.1"/>
    </source>
</evidence>
<dbReference type="AlphaFoldDB" id="A0A5J9W5G2"/>
<organism evidence="4 5">
    <name type="scientific">Eragrostis curvula</name>
    <name type="common">weeping love grass</name>
    <dbReference type="NCBI Taxonomy" id="38414"/>
    <lineage>
        <taxon>Eukaryota</taxon>
        <taxon>Viridiplantae</taxon>
        <taxon>Streptophyta</taxon>
        <taxon>Embryophyta</taxon>
        <taxon>Tracheophyta</taxon>
        <taxon>Spermatophyta</taxon>
        <taxon>Magnoliopsida</taxon>
        <taxon>Liliopsida</taxon>
        <taxon>Poales</taxon>
        <taxon>Poaceae</taxon>
        <taxon>PACMAD clade</taxon>
        <taxon>Chloridoideae</taxon>
        <taxon>Eragrostideae</taxon>
        <taxon>Eragrostidinae</taxon>
        <taxon>Eragrostis</taxon>
    </lineage>
</organism>
<dbReference type="PANTHER" id="PTHR26379">
    <property type="entry name" value="BTB/POZ AND MATH DOMAIN-CONTAINING PROTEIN 1"/>
    <property type="match status" value="1"/>
</dbReference>
<name>A0A5J9W5G2_9POAL</name>
<gene>
    <name evidence="4" type="ORF">EJB05_08986</name>
</gene>
<evidence type="ECO:0000313" key="5">
    <source>
        <dbReference type="Proteomes" id="UP000324897"/>
    </source>
</evidence>
<comment type="caution">
    <text evidence="4">The sequence shown here is derived from an EMBL/GenBank/DDBJ whole genome shotgun (WGS) entry which is preliminary data.</text>
</comment>
<evidence type="ECO:0000256" key="1">
    <source>
        <dbReference type="ARBA" id="ARBA00004906"/>
    </source>
</evidence>
<dbReference type="InterPro" id="IPR011333">
    <property type="entry name" value="SKP1/BTB/POZ_sf"/>
</dbReference>
<evidence type="ECO:0000259" key="3">
    <source>
        <dbReference type="PROSITE" id="PS50097"/>
    </source>
</evidence>
<dbReference type="OrthoDB" id="1878800at2759"/>
<accession>A0A5J9W5G2</accession>
<dbReference type="InterPro" id="IPR056423">
    <property type="entry name" value="BACK_BPM_SPOP"/>
</dbReference>
<feature type="domain" description="BTB" evidence="3">
    <location>
        <begin position="57"/>
        <end position="120"/>
    </location>
</feature>
<dbReference type="EMBL" id="RWGY01000005">
    <property type="protein sequence ID" value="TVU42570.1"/>
    <property type="molecule type" value="Genomic_DNA"/>
</dbReference>
<dbReference type="Proteomes" id="UP000324897">
    <property type="component" value="Unassembled WGS sequence"/>
</dbReference>
<reference evidence="4 5" key="1">
    <citation type="journal article" date="2019" name="Sci. Rep.">
        <title>A high-quality genome of Eragrostis curvula grass provides insights into Poaceae evolution and supports new strategies to enhance forage quality.</title>
        <authorList>
            <person name="Carballo J."/>
            <person name="Santos B.A.C.M."/>
            <person name="Zappacosta D."/>
            <person name="Garbus I."/>
            <person name="Selva J.P."/>
            <person name="Gallo C.A."/>
            <person name="Diaz A."/>
            <person name="Albertini E."/>
            <person name="Caccamo M."/>
            <person name="Echenique V."/>
        </authorList>
    </citation>
    <scope>NUCLEOTIDE SEQUENCE [LARGE SCALE GENOMIC DNA]</scope>
    <source>
        <strain evidence="5">cv. Victoria</strain>
        <tissue evidence="4">Leaf</tissue>
    </source>
</reference>
<feature type="non-terminal residue" evidence="4">
    <location>
        <position position="1"/>
    </location>
</feature>
<comment type="pathway">
    <text evidence="1">Protein modification; protein ubiquitination.</text>
</comment>
<dbReference type="PROSITE" id="PS50097">
    <property type="entry name" value="BTB"/>
    <property type="match status" value="1"/>
</dbReference>
<dbReference type="GO" id="GO:0016567">
    <property type="term" value="P:protein ubiquitination"/>
    <property type="evidence" value="ECO:0007669"/>
    <property type="project" value="InterPro"/>
</dbReference>
<dbReference type="InterPro" id="IPR000210">
    <property type="entry name" value="BTB/POZ_dom"/>
</dbReference>
<sequence length="194" mass="21129">MRLPFKADPHLYRDESKGWGFPSLMERTKAPPPCLTAPPSEVSKDLAKLLDEGVPSADVLILVGAESFAAHSFVLWMRCRELHDQITSSSCITIPDSDVQAAVIRDLLHYSYTDTLPGMDDLDSAQKAAKIRALLPAAVRYKIDRLKLLCESMLCTSLEAGTVVATLAVAEQLQLTTLRSACIKFIAAAAGQIE</sequence>
<dbReference type="Pfam" id="PF00651">
    <property type="entry name" value="BTB"/>
    <property type="match status" value="1"/>
</dbReference>
<proteinExistence type="inferred from homology"/>
<dbReference type="Pfam" id="PF24570">
    <property type="entry name" value="BACK_BPM_SPOP"/>
    <property type="match status" value="1"/>
</dbReference>
<keyword evidence="5" id="KW-1185">Reference proteome</keyword>
<dbReference type="SUPFAM" id="SSF54695">
    <property type="entry name" value="POZ domain"/>
    <property type="match status" value="1"/>
</dbReference>
<dbReference type="Gene3D" id="3.30.710.10">
    <property type="entry name" value="Potassium Channel Kv1.1, Chain A"/>
    <property type="match status" value="1"/>
</dbReference>